<feature type="region of interest" description="Disordered" evidence="1">
    <location>
        <begin position="128"/>
        <end position="147"/>
    </location>
</feature>
<organism evidence="3">
    <name type="scientific">Firmicutes phage HS16</name>
    <dbReference type="NCBI Taxonomy" id="3056394"/>
    <lineage>
        <taxon>Viruses</taxon>
    </lineage>
</organism>
<evidence type="ECO:0000313" key="3">
    <source>
        <dbReference type="EMBL" id="WLJ26233.1"/>
    </source>
</evidence>
<name>A0AA49X4W9_9VIRU</name>
<feature type="compositionally biased region" description="Basic and acidic residues" evidence="1">
    <location>
        <begin position="135"/>
        <end position="147"/>
    </location>
</feature>
<dbReference type="InterPro" id="IPR006490">
    <property type="entry name" value="Maj_tail_phi13"/>
</dbReference>
<sequence length="188" mass="20791">MANKVKFGLKNVHVFPIKEDKEEGVVFDEVIKVPGAVNLSLDAEGDSNEFYADDVIYWSEFSNNGYSGDLEIALIPEDFEVKVLGNMKDKNGAIVEKSDAKAVPYALAFEFDGDKNKTRHIFYHVTSSRPSVEGQTKEDKTDPTTDKISLKAIPATDTKIVKAKLSEGSTGYDDFFKKPYVVVPNAEA</sequence>
<feature type="domain" description="Phage tail tube protein N-terminal" evidence="2">
    <location>
        <begin position="7"/>
        <end position="154"/>
    </location>
</feature>
<dbReference type="InterPro" id="IPR046764">
    <property type="entry name" value="L_lac_phage_MSP_N"/>
</dbReference>
<protein>
    <submittedName>
        <fullName evidence="3">Tail tube protein</fullName>
    </submittedName>
</protein>
<dbReference type="Pfam" id="PF06488">
    <property type="entry name" value="L_lac_phage_MSP"/>
    <property type="match status" value="1"/>
</dbReference>
<evidence type="ECO:0000256" key="1">
    <source>
        <dbReference type="SAM" id="MobiDB-lite"/>
    </source>
</evidence>
<reference evidence="3" key="1">
    <citation type="submission" date="2023-04" db="EMBL/GenBank/DDBJ databases">
        <title>The human skin virome in hidradenitis suppurativa patients.</title>
        <authorList>
            <person name="Jansen D."/>
        </authorList>
    </citation>
    <scope>NUCLEOTIDE SEQUENCE</scope>
    <source>
        <strain evidence="3">VC4_HSPhageA</strain>
    </source>
</reference>
<proteinExistence type="predicted"/>
<dbReference type="NCBIfam" id="TIGR01603">
    <property type="entry name" value="maj_tail_phi13"/>
    <property type="match status" value="1"/>
</dbReference>
<evidence type="ECO:0000259" key="2">
    <source>
        <dbReference type="Pfam" id="PF06488"/>
    </source>
</evidence>
<dbReference type="EMBL" id="OQ890324">
    <property type="protein sequence ID" value="WLJ26233.1"/>
    <property type="molecule type" value="Genomic_DNA"/>
</dbReference>
<accession>A0AA49X4W9</accession>